<organism evidence="1">
    <name type="scientific">Arion vulgaris</name>
    <dbReference type="NCBI Taxonomy" id="1028688"/>
    <lineage>
        <taxon>Eukaryota</taxon>
        <taxon>Metazoa</taxon>
        <taxon>Spiralia</taxon>
        <taxon>Lophotrochozoa</taxon>
        <taxon>Mollusca</taxon>
        <taxon>Gastropoda</taxon>
        <taxon>Heterobranchia</taxon>
        <taxon>Euthyneura</taxon>
        <taxon>Panpulmonata</taxon>
        <taxon>Eupulmonata</taxon>
        <taxon>Stylommatophora</taxon>
        <taxon>Helicina</taxon>
        <taxon>Arionoidea</taxon>
        <taxon>Arionidae</taxon>
        <taxon>Arion</taxon>
    </lineage>
</organism>
<dbReference type="EMBL" id="HACG01022920">
    <property type="protein sequence ID" value="CEK69785.1"/>
    <property type="molecule type" value="Transcribed_RNA"/>
</dbReference>
<gene>
    <name evidence="1" type="primary">ORF71574</name>
</gene>
<protein>
    <submittedName>
        <fullName evidence="1">Uncharacterized protein</fullName>
    </submittedName>
</protein>
<accession>A0A0B6ZPX3</accession>
<evidence type="ECO:0000313" key="1">
    <source>
        <dbReference type="EMBL" id="CEK69785.1"/>
    </source>
</evidence>
<proteinExistence type="predicted"/>
<dbReference type="AlphaFoldDB" id="A0A0B6ZPX3"/>
<sequence length="57" mass="6516">MADRGGKGYDVYRESCVYADAEIQGHLEKKGVLGNKSRRLCYLQQSMLYMQKKQGDV</sequence>
<reference evidence="1" key="1">
    <citation type="submission" date="2014-12" db="EMBL/GenBank/DDBJ databases">
        <title>Insight into the proteome of Arion vulgaris.</title>
        <authorList>
            <person name="Aradska J."/>
            <person name="Bulat T."/>
            <person name="Smidak R."/>
            <person name="Sarate P."/>
            <person name="Gangsoo J."/>
            <person name="Sialana F."/>
            <person name="Bilban M."/>
            <person name="Lubec G."/>
        </authorList>
    </citation>
    <scope>NUCLEOTIDE SEQUENCE</scope>
    <source>
        <tissue evidence="1">Skin</tissue>
    </source>
</reference>
<name>A0A0B6ZPX3_9EUPU</name>